<dbReference type="SUPFAM" id="SSF48403">
    <property type="entry name" value="Ankyrin repeat"/>
    <property type="match status" value="2"/>
</dbReference>
<reference evidence="4 5" key="1">
    <citation type="journal article" date="2024" name="BMC Genomics">
        <title>De novo assembly and annotation of Popillia japonica's genome with initial clues to its potential as an invasive pest.</title>
        <authorList>
            <person name="Cucini C."/>
            <person name="Boschi S."/>
            <person name="Funari R."/>
            <person name="Cardaioli E."/>
            <person name="Iannotti N."/>
            <person name="Marturano G."/>
            <person name="Paoli F."/>
            <person name="Bruttini M."/>
            <person name="Carapelli A."/>
            <person name="Frati F."/>
            <person name="Nardi F."/>
        </authorList>
    </citation>
    <scope>NUCLEOTIDE SEQUENCE [LARGE SCALE GENOMIC DNA]</scope>
    <source>
        <strain evidence="4">DMR45628</strain>
    </source>
</reference>
<dbReference type="PROSITE" id="PS50088">
    <property type="entry name" value="ANK_REPEAT"/>
    <property type="match status" value="1"/>
</dbReference>
<sequence>MPQDILNVKQYLREFTVETACSIEEIWKTVEDQKNDHNFKILKISANTVDDVIRLMTEKIFYDTYNAATHWFIIVISIIMGPVELNVENVLSHGTYFDRTKPIIIQWQSMKSLDTLIYFRNAGEIHFCLVDLNDKELLTEEELTSQDDFDFPLVLKALQSNLGGSFNGNLLDITVDVKQEFDTWRLIDYVARSGDSLTLRFLMLFPWDLNERNEDGRKVLEIATEYASAQTVAALLNLPMSVTPETEVLLTNEQVQLLLPIEDINTDTPLTIAVEKGRTDTLTFLINCGIDINCRKKTISGQHITLTELAWNKQRYDNMLALLKADASYPTENSIRELEEHGNAAIALKEFIKDIVSFHRALHEGNTEKVKSFIKGHPRLKKAHDLNNQSALMTALEARQYELFTLLQSKGYTMAEHEDLFSSYEMLSSQQKEDLKVAKLKYFKKQDNTHILFLLSKSKLHIGQTPKEVNQDCFAIIKDLFEQLDEIPYLSTIMKVLEYSESLEINFYFKNEIVNDFKAKITSDYKAGRLHIEVKDSYDTIYRLTHEFICLAIQNVYRNELMPYYSFDNRSENQFKEITNITVNVKREFDTWRLIHCAARSGDFLTLRFLMLFPWNLNERNEDGRKVLEIATEYASPQTVAALLNLPMSATPETQVLLTTEQMQLLLPVGDINTDTPLTIAINCGIDINSRKKTVSGQHTCTILTELAWNKQRFDNMLALLKRMHPIQGKIVFAN</sequence>
<feature type="repeat" description="ANK" evidence="3">
    <location>
        <begin position="265"/>
        <end position="297"/>
    </location>
</feature>
<evidence type="ECO:0000313" key="4">
    <source>
        <dbReference type="EMBL" id="KAK9737407.1"/>
    </source>
</evidence>
<evidence type="ECO:0000256" key="1">
    <source>
        <dbReference type="ARBA" id="ARBA00022737"/>
    </source>
</evidence>
<keyword evidence="1" id="KW-0677">Repeat</keyword>
<comment type="caution">
    <text evidence="4">The sequence shown here is derived from an EMBL/GenBank/DDBJ whole genome shotgun (WGS) entry which is preliminary data.</text>
</comment>
<dbReference type="Pfam" id="PF12796">
    <property type="entry name" value="Ank_2"/>
    <property type="match status" value="1"/>
</dbReference>
<keyword evidence="2 3" id="KW-0040">ANK repeat</keyword>
<dbReference type="InterPro" id="IPR036770">
    <property type="entry name" value="Ankyrin_rpt-contain_sf"/>
</dbReference>
<dbReference type="PROSITE" id="PS50297">
    <property type="entry name" value="ANK_REP_REGION"/>
    <property type="match status" value="1"/>
</dbReference>
<accession>A0AAW1LTR4</accession>
<name>A0AAW1LTR4_POPJA</name>
<evidence type="ECO:0000313" key="5">
    <source>
        <dbReference type="Proteomes" id="UP001458880"/>
    </source>
</evidence>
<evidence type="ECO:0008006" key="6">
    <source>
        <dbReference type="Google" id="ProtNLM"/>
    </source>
</evidence>
<dbReference type="AlphaFoldDB" id="A0AAW1LTR4"/>
<evidence type="ECO:0000256" key="2">
    <source>
        <dbReference type="ARBA" id="ARBA00023043"/>
    </source>
</evidence>
<dbReference type="EMBL" id="JASPKY010000100">
    <property type="protein sequence ID" value="KAK9737407.1"/>
    <property type="molecule type" value="Genomic_DNA"/>
</dbReference>
<dbReference type="Gene3D" id="1.25.40.20">
    <property type="entry name" value="Ankyrin repeat-containing domain"/>
    <property type="match status" value="2"/>
</dbReference>
<protein>
    <recommendedName>
        <fullName evidence="6">Ankyrin repeat protein</fullName>
    </recommendedName>
</protein>
<dbReference type="PANTHER" id="PTHR24198:SF165">
    <property type="entry name" value="ANKYRIN REPEAT-CONTAINING PROTEIN-RELATED"/>
    <property type="match status" value="1"/>
</dbReference>
<organism evidence="4 5">
    <name type="scientific">Popillia japonica</name>
    <name type="common">Japanese beetle</name>
    <dbReference type="NCBI Taxonomy" id="7064"/>
    <lineage>
        <taxon>Eukaryota</taxon>
        <taxon>Metazoa</taxon>
        <taxon>Ecdysozoa</taxon>
        <taxon>Arthropoda</taxon>
        <taxon>Hexapoda</taxon>
        <taxon>Insecta</taxon>
        <taxon>Pterygota</taxon>
        <taxon>Neoptera</taxon>
        <taxon>Endopterygota</taxon>
        <taxon>Coleoptera</taxon>
        <taxon>Polyphaga</taxon>
        <taxon>Scarabaeiformia</taxon>
        <taxon>Scarabaeidae</taxon>
        <taxon>Rutelinae</taxon>
        <taxon>Popillia</taxon>
    </lineage>
</organism>
<dbReference type="Proteomes" id="UP001458880">
    <property type="component" value="Unassembled WGS sequence"/>
</dbReference>
<gene>
    <name evidence="4" type="ORF">QE152_g10761</name>
</gene>
<evidence type="ECO:0000256" key="3">
    <source>
        <dbReference type="PROSITE-ProRule" id="PRU00023"/>
    </source>
</evidence>
<keyword evidence="5" id="KW-1185">Reference proteome</keyword>
<dbReference type="SMART" id="SM00248">
    <property type="entry name" value="ANK"/>
    <property type="match status" value="4"/>
</dbReference>
<dbReference type="InterPro" id="IPR002110">
    <property type="entry name" value="Ankyrin_rpt"/>
</dbReference>
<dbReference type="PANTHER" id="PTHR24198">
    <property type="entry name" value="ANKYRIN REPEAT AND PROTEIN KINASE DOMAIN-CONTAINING PROTEIN"/>
    <property type="match status" value="1"/>
</dbReference>
<proteinExistence type="predicted"/>